<evidence type="ECO:0000313" key="4">
    <source>
        <dbReference type="Proteomes" id="UP000036102"/>
    </source>
</evidence>
<dbReference type="RefSeq" id="WP_048495452.1">
    <property type="nucleotide sequence ID" value="NZ_LFBU01000001.1"/>
</dbReference>
<evidence type="ECO:0000313" key="3">
    <source>
        <dbReference type="EMBL" id="KMQ76995.1"/>
    </source>
</evidence>
<comment type="caution">
    <text evidence="3">The sequence shown here is derived from an EMBL/GenBank/DDBJ whole genome shotgun (WGS) entry which is preliminary data.</text>
</comment>
<reference evidence="3 4" key="1">
    <citation type="submission" date="2015-06" db="EMBL/GenBank/DDBJ databases">
        <title>Marinobacter subterrani, a genetically tractable neutrophilic iron-oxidizing strain isolated from the Soudan Iron Mine.</title>
        <authorList>
            <person name="Bonis B.M."/>
            <person name="Gralnick J.A."/>
        </authorList>
    </citation>
    <scope>NUCLEOTIDE SEQUENCE [LARGE SCALE GENOMIC DNA]</scope>
    <source>
        <strain evidence="3 4">JG233</strain>
    </source>
</reference>
<dbReference type="Proteomes" id="UP000036102">
    <property type="component" value="Unassembled WGS sequence"/>
</dbReference>
<protein>
    <submittedName>
        <fullName evidence="3">Uncharacterized protein</fullName>
    </submittedName>
</protein>
<name>A0A0J7M7W2_9GAMM</name>
<gene>
    <name evidence="2" type="ORF">Msub_11553</name>
    <name evidence="3" type="ORF">Msub_13210</name>
    <name evidence="1" type="ORF">Msub_20987</name>
</gene>
<keyword evidence="4" id="KW-1185">Reference proteome</keyword>
<dbReference type="EMBL" id="LFBU01000001">
    <property type="protein sequence ID" value="KMQ76995.1"/>
    <property type="molecule type" value="Genomic_DNA"/>
</dbReference>
<sequence length="128" mass="14384">MIKILKEPTYVDLARLSALLPFRTGPDEGVLCVRLLMVIFYARDIAGNASPENLAKYLKVDSRFCGRMTGLLRRHGMICIDDAGEDEGWPLRALNLEPTMEGISFVCDLKDKHGLFWVGDGTYYTIRG</sequence>
<evidence type="ECO:0000313" key="2">
    <source>
        <dbReference type="EMBL" id="KMQ75351.1"/>
    </source>
</evidence>
<accession>A0A0J7M7W2</accession>
<evidence type="ECO:0000313" key="1">
    <source>
        <dbReference type="EMBL" id="KMQ73766.1"/>
    </source>
</evidence>
<dbReference type="STRING" id="1658765.Msub_11553"/>
<dbReference type="EMBL" id="LFBU01000002">
    <property type="protein sequence ID" value="KMQ73766.1"/>
    <property type="molecule type" value="Genomic_DNA"/>
</dbReference>
<dbReference type="AlphaFoldDB" id="A0A0J7M7W2"/>
<dbReference type="EMBL" id="LFBU01000001">
    <property type="protein sequence ID" value="KMQ75351.1"/>
    <property type="molecule type" value="Genomic_DNA"/>
</dbReference>
<organism evidence="3 4">
    <name type="scientific">Marinobacter subterrani</name>
    <dbReference type="NCBI Taxonomy" id="1658765"/>
    <lineage>
        <taxon>Bacteria</taxon>
        <taxon>Pseudomonadati</taxon>
        <taxon>Pseudomonadota</taxon>
        <taxon>Gammaproteobacteria</taxon>
        <taxon>Pseudomonadales</taxon>
        <taxon>Marinobacteraceae</taxon>
        <taxon>Marinobacter</taxon>
    </lineage>
</organism>
<proteinExistence type="predicted"/>
<dbReference type="PATRIC" id="fig|1658765.3.peg.1546"/>